<protein>
    <recommendedName>
        <fullName evidence="3 8">Histidinol-phosphatase</fullName>
        <shortName evidence="8">HolPase</shortName>
        <ecNumber evidence="3 8">3.1.3.15</ecNumber>
    </recommendedName>
</protein>
<comment type="pathway">
    <text evidence="1 8">Amino-acid biosynthesis; L-histidine biosynthesis; L-histidine from 5-phospho-alpha-D-ribose 1-diphosphate: step 8/9.</text>
</comment>
<dbReference type="SUPFAM" id="SSF89550">
    <property type="entry name" value="PHP domain-like"/>
    <property type="match status" value="1"/>
</dbReference>
<comment type="catalytic activity">
    <reaction evidence="7 8">
        <text>L-histidinol phosphate + H2O = L-histidinol + phosphate</text>
        <dbReference type="Rhea" id="RHEA:14465"/>
        <dbReference type="ChEBI" id="CHEBI:15377"/>
        <dbReference type="ChEBI" id="CHEBI:43474"/>
        <dbReference type="ChEBI" id="CHEBI:57699"/>
        <dbReference type="ChEBI" id="CHEBI:57980"/>
        <dbReference type="EC" id="3.1.3.15"/>
    </reaction>
</comment>
<evidence type="ECO:0000256" key="8">
    <source>
        <dbReference type="RuleBase" id="RU366003"/>
    </source>
</evidence>
<reference evidence="11" key="1">
    <citation type="submission" date="2023-04" db="EMBL/GenBank/DDBJ databases">
        <title>Black Yeasts Isolated from many extreme environments.</title>
        <authorList>
            <person name="Coleine C."/>
            <person name="Stajich J.E."/>
            <person name="Selbmann L."/>
        </authorList>
    </citation>
    <scope>NUCLEOTIDE SEQUENCE</scope>
    <source>
        <strain evidence="11">CCFEE 5312</strain>
    </source>
</reference>
<dbReference type="PANTHER" id="PTHR21039">
    <property type="entry name" value="HISTIDINOL PHOSPHATASE-RELATED"/>
    <property type="match status" value="1"/>
</dbReference>
<evidence type="ECO:0000256" key="1">
    <source>
        <dbReference type="ARBA" id="ARBA00004970"/>
    </source>
</evidence>
<name>A0AAJ0DN65_9PEZI</name>
<evidence type="ECO:0000256" key="2">
    <source>
        <dbReference type="ARBA" id="ARBA00009152"/>
    </source>
</evidence>
<sequence>MPFSHHSHSGQFCGHATNTLEEVVQDAISKGMTTFCLTEHIHRDRIDFYPKEEDKHTPETLAQLYDDFYHEAQRLREAYADKIQIFIGFESEWIRDSSLEIVQGLLAKYDLDLFVGSVHHVHHWPIDYDTPMYHNAREVAGGSDEQLFADYFDAQYAMLQALKPPVVGHFDLIRLKSDEPDGRFKLWLFVWEKILRNLKFVAEYGGVLELNSSSLRKRMREAYPQVEICKEFRSMGGRFTLSDDSHGIDQVGLNYGKVLECIKKAGIAELCHLVPAMDGVDAHDSRFPNVAWKTVSVSELETHPFWKLSGQSSSPGSGVKHAADPVRSGHVPDTGLESSSLGIELA</sequence>
<dbReference type="EMBL" id="JAWDJX010000017">
    <property type="protein sequence ID" value="KAK3053053.1"/>
    <property type="molecule type" value="Genomic_DNA"/>
</dbReference>
<dbReference type="FunFam" id="3.20.20.140:FF:000059">
    <property type="entry name" value="Histidinol-phosphatase"/>
    <property type="match status" value="1"/>
</dbReference>
<comment type="caution">
    <text evidence="11">The sequence shown here is derived from an EMBL/GenBank/DDBJ whole genome shotgun (WGS) entry which is preliminary data.</text>
</comment>
<dbReference type="InterPro" id="IPR010140">
    <property type="entry name" value="Histidinol_P_phosphatase_HisJ"/>
</dbReference>
<proteinExistence type="inferred from homology"/>
<dbReference type="CDD" id="cd12110">
    <property type="entry name" value="PHP_HisPPase_Hisj_like"/>
    <property type="match status" value="1"/>
</dbReference>
<dbReference type="GO" id="GO:0000105">
    <property type="term" value="P:L-histidine biosynthetic process"/>
    <property type="evidence" value="ECO:0007669"/>
    <property type="project" value="UniProtKB-UniRule"/>
</dbReference>
<dbReference type="Pfam" id="PF02811">
    <property type="entry name" value="PHP"/>
    <property type="match status" value="1"/>
</dbReference>
<keyword evidence="6 8" id="KW-0368">Histidine biosynthesis</keyword>
<dbReference type="InterPro" id="IPR016195">
    <property type="entry name" value="Pol/histidinol_Pase-like"/>
</dbReference>
<evidence type="ECO:0000256" key="9">
    <source>
        <dbReference type="SAM" id="MobiDB-lite"/>
    </source>
</evidence>
<evidence type="ECO:0000256" key="7">
    <source>
        <dbReference type="ARBA" id="ARBA00049158"/>
    </source>
</evidence>
<gene>
    <name evidence="11" type="ORF">LTR09_005679</name>
</gene>
<evidence type="ECO:0000256" key="4">
    <source>
        <dbReference type="ARBA" id="ARBA00022605"/>
    </source>
</evidence>
<dbReference type="GO" id="GO:0004401">
    <property type="term" value="F:histidinol-phosphatase activity"/>
    <property type="evidence" value="ECO:0007669"/>
    <property type="project" value="UniProtKB-UniRule"/>
</dbReference>
<dbReference type="InterPro" id="IPR004013">
    <property type="entry name" value="PHP_dom"/>
</dbReference>
<accession>A0AAJ0DN65</accession>
<dbReference type="NCBIfam" id="TIGR01856">
    <property type="entry name" value="hisJ_fam"/>
    <property type="match status" value="1"/>
</dbReference>
<feature type="domain" description="PHP" evidence="10">
    <location>
        <begin position="5"/>
        <end position="213"/>
    </location>
</feature>
<dbReference type="PANTHER" id="PTHR21039:SF0">
    <property type="entry name" value="HISTIDINOL-PHOSPHATASE"/>
    <property type="match status" value="1"/>
</dbReference>
<feature type="compositionally biased region" description="Polar residues" evidence="9">
    <location>
        <begin position="336"/>
        <end position="346"/>
    </location>
</feature>
<evidence type="ECO:0000259" key="10">
    <source>
        <dbReference type="Pfam" id="PF02811"/>
    </source>
</evidence>
<dbReference type="EC" id="3.1.3.15" evidence="3 8"/>
<keyword evidence="5 8" id="KW-0378">Hydrolase</keyword>
<dbReference type="AlphaFoldDB" id="A0AAJ0DN65"/>
<feature type="region of interest" description="Disordered" evidence="9">
    <location>
        <begin position="309"/>
        <end position="346"/>
    </location>
</feature>
<comment type="similarity">
    <text evidence="2 8">Belongs to the PHP hydrolase family. HisK subfamily.</text>
</comment>
<keyword evidence="4 8" id="KW-0028">Amino-acid biosynthesis</keyword>
<dbReference type="GO" id="GO:0005737">
    <property type="term" value="C:cytoplasm"/>
    <property type="evidence" value="ECO:0007669"/>
    <property type="project" value="TreeGrafter"/>
</dbReference>
<evidence type="ECO:0000256" key="6">
    <source>
        <dbReference type="ARBA" id="ARBA00023102"/>
    </source>
</evidence>
<evidence type="ECO:0000256" key="3">
    <source>
        <dbReference type="ARBA" id="ARBA00013085"/>
    </source>
</evidence>
<keyword evidence="12" id="KW-1185">Reference proteome</keyword>
<dbReference type="Proteomes" id="UP001271007">
    <property type="component" value="Unassembled WGS sequence"/>
</dbReference>
<evidence type="ECO:0000313" key="12">
    <source>
        <dbReference type="Proteomes" id="UP001271007"/>
    </source>
</evidence>
<evidence type="ECO:0000313" key="11">
    <source>
        <dbReference type="EMBL" id="KAK3053053.1"/>
    </source>
</evidence>
<dbReference type="Gene3D" id="3.20.20.140">
    <property type="entry name" value="Metal-dependent hydrolases"/>
    <property type="match status" value="1"/>
</dbReference>
<evidence type="ECO:0000256" key="5">
    <source>
        <dbReference type="ARBA" id="ARBA00022801"/>
    </source>
</evidence>
<organism evidence="11 12">
    <name type="scientific">Extremus antarcticus</name>
    <dbReference type="NCBI Taxonomy" id="702011"/>
    <lineage>
        <taxon>Eukaryota</taxon>
        <taxon>Fungi</taxon>
        <taxon>Dikarya</taxon>
        <taxon>Ascomycota</taxon>
        <taxon>Pezizomycotina</taxon>
        <taxon>Dothideomycetes</taxon>
        <taxon>Dothideomycetidae</taxon>
        <taxon>Mycosphaerellales</taxon>
        <taxon>Extremaceae</taxon>
        <taxon>Extremus</taxon>
    </lineage>
</organism>